<organism evidence="2 3">
    <name type="scientific">Lentinus tigrinus ALCF2SS1-6</name>
    <dbReference type="NCBI Taxonomy" id="1328759"/>
    <lineage>
        <taxon>Eukaryota</taxon>
        <taxon>Fungi</taxon>
        <taxon>Dikarya</taxon>
        <taxon>Basidiomycota</taxon>
        <taxon>Agaricomycotina</taxon>
        <taxon>Agaricomycetes</taxon>
        <taxon>Polyporales</taxon>
        <taxon>Polyporaceae</taxon>
        <taxon>Lentinus</taxon>
    </lineage>
</organism>
<accession>A0A5C2RZM3</accession>
<dbReference type="EMBL" id="ML122287">
    <property type="protein sequence ID" value="RPD56479.1"/>
    <property type="molecule type" value="Genomic_DNA"/>
</dbReference>
<protein>
    <recommendedName>
        <fullName evidence="1">Fungal-type protein kinase domain-containing protein</fullName>
    </recommendedName>
</protein>
<evidence type="ECO:0000259" key="1">
    <source>
        <dbReference type="Pfam" id="PF17667"/>
    </source>
</evidence>
<keyword evidence="3" id="KW-1185">Reference proteome</keyword>
<evidence type="ECO:0000313" key="2">
    <source>
        <dbReference type="EMBL" id="RPD56479.1"/>
    </source>
</evidence>
<proteinExistence type="predicted"/>
<sequence length="189" mass="21734">MVSPPGEEERGPEMTGTAVFMASARLQAQKDNKTITHTWEHDIESLAYVLLYSIYKHAMENEAMNKEFLDEFGTFFAPATVRGILDNRSSIFRVSADRSIPLLLAYAQNDKDLFEIIVMTFRFLNKLQSQLKVDNFEVEVADFFVPPDNSTIDFEQEFSHWRGGLRYVEYRAFGGQDSPTTWWKANNIG</sequence>
<dbReference type="OrthoDB" id="2755751at2759"/>
<dbReference type="STRING" id="1328759.A0A5C2RZM3"/>
<dbReference type="Pfam" id="PF17667">
    <property type="entry name" value="Pkinase_fungal"/>
    <property type="match status" value="1"/>
</dbReference>
<name>A0A5C2RZM3_9APHY</name>
<evidence type="ECO:0000313" key="3">
    <source>
        <dbReference type="Proteomes" id="UP000313359"/>
    </source>
</evidence>
<reference evidence="2" key="1">
    <citation type="journal article" date="2018" name="Genome Biol. Evol.">
        <title>Genomics and development of Lentinus tigrinus, a white-rot wood-decaying mushroom with dimorphic fruiting bodies.</title>
        <authorList>
            <person name="Wu B."/>
            <person name="Xu Z."/>
            <person name="Knudson A."/>
            <person name="Carlson A."/>
            <person name="Chen N."/>
            <person name="Kovaka S."/>
            <person name="LaButti K."/>
            <person name="Lipzen A."/>
            <person name="Pennachio C."/>
            <person name="Riley R."/>
            <person name="Schakwitz W."/>
            <person name="Umezawa K."/>
            <person name="Ohm R.A."/>
            <person name="Grigoriev I.V."/>
            <person name="Nagy L.G."/>
            <person name="Gibbons J."/>
            <person name="Hibbett D."/>
        </authorList>
    </citation>
    <scope>NUCLEOTIDE SEQUENCE [LARGE SCALE GENOMIC DNA]</scope>
    <source>
        <strain evidence="2">ALCF2SS1-6</strain>
    </source>
</reference>
<gene>
    <name evidence="2" type="ORF">L227DRAFT_565929</name>
</gene>
<dbReference type="AlphaFoldDB" id="A0A5C2RZM3"/>
<feature type="domain" description="Fungal-type protein kinase" evidence="1">
    <location>
        <begin position="11"/>
        <end position="52"/>
    </location>
</feature>
<dbReference type="InterPro" id="IPR040976">
    <property type="entry name" value="Pkinase_fungal"/>
</dbReference>
<dbReference type="Proteomes" id="UP000313359">
    <property type="component" value="Unassembled WGS sequence"/>
</dbReference>